<gene>
    <name evidence="1" type="ORF">AMTR_s00023p00150860</name>
</gene>
<evidence type="ECO:0000313" key="2">
    <source>
        <dbReference type="Proteomes" id="UP000017836"/>
    </source>
</evidence>
<proteinExistence type="predicted"/>
<dbReference type="InterPro" id="IPR004158">
    <property type="entry name" value="DUF247_pln"/>
</dbReference>
<dbReference type="PANTHER" id="PTHR31170">
    <property type="entry name" value="BNAC04G53230D PROTEIN"/>
    <property type="match status" value="1"/>
</dbReference>
<evidence type="ECO:0000313" key="1">
    <source>
        <dbReference type="EMBL" id="ERM95615.1"/>
    </source>
</evidence>
<accession>W1NK98</accession>
<name>W1NK98_AMBTC</name>
<dbReference type="AlphaFoldDB" id="W1NK98"/>
<dbReference type="PANTHER" id="PTHR31170:SF25">
    <property type="entry name" value="BNAA09G04570D PROTEIN"/>
    <property type="match status" value="1"/>
</dbReference>
<organism evidence="1 2">
    <name type="scientific">Amborella trichopoda</name>
    <dbReference type="NCBI Taxonomy" id="13333"/>
    <lineage>
        <taxon>Eukaryota</taxon>
        <taxon>Viridiplantae</taxon>
        <taxon>Streptophyta</taxon>
        <taxon>Embryophyta</taxon>
        <taxon>Tracheophyta</taxon>
        <taxon>Spermatophyta</taxon>
        <taxon>Magnoliopsida</taxon>
        <taxon>Amborellales</taxon>
        <taxon>Amborellaceae</taxon>
        <taxon>Amborella</taxon>
    </lineage>
</organism>
<sequence>MERHKHHSLLHFLDRSQHSAHVYLEALQAIEQKLRACHEWPDELPRMENPEFLNMMLLDGCFLLELHRTKEDCDTTGYADDDSVFGPTRADFFADNMIHDLMLLENQIPLLVLRTLLGERLPGRRGA</sequence>
<protein>
    <submittedName>
        <fullName evidence="1">Uncharacterized protein</fullName>
    </submittedName>
</protein>
<reference evidence="2" key="1">
    <citation type="journal article" date="2013" name="Science">
        <title>The Amborella genome and the evolution of flowering plants.</title>
        <authorList>
            <consortium name="Amborella Genome Project"/>
        </authorList>
    </citation>
    <scope>NUCLEOTIDE SEQUENCE [LARGE SCALE GENOMIC DNA]</scope>
</reference>
<dbReference type="HOGENOM" id="CLU_094384_1_0_1"/>
<dbReference type="Proteomes" id="UP000017836">
    <property type="component" value="Unassembled WGS sequence"/>
</dbReference>
<dbReference type="EMBL" id="KI397474">
    <property type="protein sequence ID" value="ERM95615.1"/>
    <property type="molecule type" value="Genomic_DNA"/>
</dbReference>
<dbReference type="Gramene" id="ERM95615">
    <property type="protein sequence ID" value="ERM95615"/>
    <property type="gene ID" value="AMTR_s00023p00150860"/>
</dbReference>
<keyword evidence="2" id="KW-1185">Reference proteome</keyword>
<dbReference type="Pfam" id="PF03140">
    <property type="entry name" value="DUF247"/>
    <property type="match status" value="1"/>
</dbReference>